<organism evidence="2 3">
    <name type="scientific">Roseivivax halodurans JCM 10272</name>
    <dbReference type="NCBI Taxonomy" id="1449350"/>
    <lineage>
        <taxon>Bacteria</taxon>
        <taxon>Pseudomonadati</taxon>
        <taxon>Pseudomonadota</taxon>
        <taxon>Alphaproteobacteria</taxon>
        <taxon>Rhodobacterales</taxon>
        <taxon>Roseobacteraceae</taxon>
        <taxon>Roseivivax</taxon>
    </lineage>
</organism>
<dbReference type="EMBL" id="JALZ01000038">
    <property type="protein sequence ID" value="ETX13067.1"/>
    <property type="molecule type" value="Genomic_DNA"/>
</dbReference>
<keyword evidence="1" id="KW-0812">Transmembrane</keyword>
<dbReference type="AlphaFoldDB" id="X7EAV0"/>
<feature type="transmembrane region" description="Helical" evidence="1">
    <location>
        <begin position="21"/>
        <end position="38"/>
    </location>
</feature>
<protein>
    <submittedName>
        <fullName evidence="2">Uncharacterized protein</fullName>
    </submittedName>
</protein>
<name>X7EAV0_9RHOB</name>
<dbReference type="RefSeq" id="WP_037266006.1">
    <property type="nucleotide sequence ID" value="NZ_JALZ01000038.1"/>
</dbReference>
<sequence length="60" mass="7040">MNLHWLLRMRRWVQHPPNPRGVMLVLVVVAVCAALFAVERYVGWPDWMSAEPDGPMRMPR</sequence>
<comment type="caution">
    <text evidence="2">The sequence shown here is derived from an EMBL/GenBank/DDBJ whole genome shotgun (WGS) entry which is preliminary data.</text>
</comment>
<evidence type="ECO:0000256" key="1">
    <source>
        <dbReference type="SAM" id="Phobius"/>
    </source>
</evidence>
<dbReference type="STRING" id="1449350.OCH239_13460"/>
<keyword evidence="3" id="KW-1185">Reference proteome</keyword>
<keyword evidence="1" id="KW-1133">Transmembrane helix</keyword>
<dbReference type="Proteomes" id="UP000022447">
    <property type="component" value="Unassembled WGS sequence"/>
</dbReference>
<keyword evidence="1" id="KW-0472">Membrane</keyword>
<accession>X7EAV0</accession>
<gene>
    <name evidence="2" type="ORF">OCH239_13460</name>
</gene>
<evidence type="ECO:0000313" key="2">
    <source>
        <dbReference type="EMBL" id="ETX13067.1"/>
    </source>
</evidence>
<evidence type="ECO:0000313" key="3">
    <source>
        <dbReference type="Proteomes" id="UP000022447"/>
    </source>
</evidence>
<dbReference type="eggNOG" id="ENOG5031BD3">
    <property type="taxonomic scope" value="Bacteria"/>
</dbReference>
<reference evidence="2 3" key="1">
    <citation type="submission" date="2014-01" db="EMBL/GenBank/DDBJ databases">
        <title>Roseivivax halodurans JCM 10272 Genome Sequencing.</title>
        <authorList>
            <person name="Lai Q."/>
            <person name="Li G."/>
            <person name="Shao Z."/>
        </authorList>
    </citation>
    <scope>NUCLEOTIDE SEQUENCE [LARGE SCALE GENOMIC DNA]</scope>
    <source>
        <strain evidence="2 3">JCM 10272</strain>
    </source>
</reference>
<proteinExistence type="predicted"/>